<dbReference type="InterPro" id="IPR018908">
    <property type="entry name" value="TMEM234"/>
</dbReference>
<evidence type="ECO:0000256" key="2">
    <source>
        <dbReference type="ARBA" id="ARBA00005977"/>
    </source>
</evidence>
<comment type="similarity">
    <text evidence="2">Belongs to the TMEM234 family.</text>
</comment>
<feature type="transmembrane region" description="Helical" evidence="6">
    <location>
        <begin position="75"/>
        <end position="93"/>
    </location>
</feature>
<dbReference type="AlphaFoldDB" id="A0A915Q028"/>
<evidence type="ECO:0000313" key="8">
    <source>
        <dbReference type="WBParaSite" id="sdigi.contig4.g600.t1"/>
    </source>
</evidence>
<feature type="transmembrane region" description="Helical" evidence="6">
    <location>
        <begin position="105"/>
        <end position="123"/>
    </location>
</feature>
<dbReference type="Gene3D" id="1.10.3730.20">
    <property type="match status" value="1"/>
</dbReference>
<keyword evidence="5 6" id="KW-0472">Membrane</keyword>
<proteinExistence type="inferred from homology"/>
<protein>
    <submittedName>
        <fullName evidence="8">Transmembrane protein 234</fullName>
    </submittedName>
</protein>
<dbReference type="SUPFAM" id="SSF103481">
    <property type="entry name" value="Multidrug resistance efflux transporter EmrE"/>
    <property type="match status" value="1"/>
</dbReference>
<dbReference type="WBParaSite" id="sdigi.contig4.g600.t1">
    <property type="protein sequence ID" value="sdigi.contig4.g600.t1"/>
    <property type="gene ID" value="sdigi.contig4.g600"/>
</dbReference>
<organism evidence="7 8">
    <name type="scientific">Setaria digitata</name>
    <dbReference type="NCBI Taxonomy" id="48799"/>
    <lineage>
        <taxon>Eukaryota</taxon>
        <taxon>Metazoa</taxon>
        <taxon>Ecdysozoa</taxon>
        <taxon>Nematoda</taxon>
        <taxon>Chromadorea</taxon>
        <taxon>Rhabditida</taxon>
        <taxon>Spirurina</taxon>
        <taxon>Spiruromorpha</taxon>
        <taxon>Filarioidea</taxon>
        <taxon>Setariidae</taxon>
        <taxon>Setaria</taxon>
    </lineage>
</organism>
<dbReference type="PANTHER" id="PTHR28668:SF1">
    <property type="entry name" value="TRANSMEMBRANE PROTEIN 234"/>
    <property type="match status" value="1"/>
</dbReference>
<evidence type="ECO:0000256" key="5">
    <source>
        <dbReference type="ARBA" id="ARBA00023136"/>
    </source>
</evidence>
<keyword evidence="3 6" id="KW-0812">Transmembrane</keyword>
<keyword evidence="7" id="KW-1185">Reference proteome</keyword>
<sequence>MECVGALTAAILWGVTNPLIRRASFYREDTAAPYRLIWPVWQLWRTIGYLPFLVPFVLNQTGSLLFMWTLTKLPVTFAVPFVNSLTFLFTELTGRVLGEKNLCPGVIFGAIFIVIGIIITLLAD</sequence>
<evidence type="ECO:0000256" key="4">
    <source>
        <dbReference type="ARBA" id="ARBA00022989"/>
    </source>
</evidence>
<dbReference type="Pfam" id="PF10639">
    <property type="entry name" value="TMEM234"/>
    <property type="match status" value="1"/>
</dbReference>
<name>A0A915Q028_9BILA</name>
<dbReference type="PANTHER" id="PTHR28668">
    <property type="entry name" value="TRANSMEMBRANE PROTEIN 234"/>
    <property type="match status" value="1"/>
</dbReference>
<dbReference type="Proteomes" id="UP000887581">
    <property type="component" value="Unplaced"/>
</dbReference>
<evidence type="ECO:0000313" key="7">
    <source>
        <dbReference type="Proteomes" id="UP000887581"/>
    </source>
</evidence>
<evidence type="ECO:0000256" key="1">
    <source>
        <dbReference type="ARBA" id="ARBA00004141"/>
    </source>
</evidence>
<accession>A0A915Q028</accession>
<evidence type="ECO:0000256" key="6">
    <source>
        <dbReference type="SAM" id="Phobius"/>
    </source>
</evidence>
<evidence type="ECO:0000256" key="3">
    <source>
        <dbReference type="ARBA" id="ARBA00022692"/>
    </source>
</evidence>
<comment type="subcellular location">
    <subcellularLocation>
        <location evidence="1">Membrane</location>
        <topology evidence="1">Multi-pass membrane protein</topology>
    </subcellularLocation>
</comment>
<dbReference type="GO" id="GO:0016020">
    <property type="term" value="C:membrane"/>
    <property type="evidence" value="ECO:0007669"/>
    <property type="project" value="UniProtKB-SubCell"/>
</dbReference>
<keyword evidence="4 6" id="KW-1133">Transmembrane helix</keyword>
<dbReference type="InterPro" id="IPR037185">
    <property type="entry name" value="EmrE-like"/>
</dbReference>
<reference evidence="8" key="1">
    <citation type="submission" date="2022-11" db="UniProtKB">
        <authorList>
            <consortium name="WormBaseParasite"/>
        </authorList>
    </citation>
    <scope>IDENTIFICATION</scope>
</reference>